<accession>A0ABW6G215</accession>
<proteinExistence type="predicted"/>
<evidence type="ECO:0000259" key="1">
    <source>
        <dbReference type="Pfam" id="PF19809"/>
    </source>
</evidence>
<gene>
    <name evidence="2" type="ORF">ACFWGY_07875</name>
</gene>
<sequence length="158" mass="16776">MEPRAEWGLRRYIHAVAAGLGLGPESTWCELDVGARAYVALENRLPWVPDRDAALVWNASHGWAVGVEYGGAATVLALSYRGAPLLPSPGDVVAFVKKAFAGVPVGSASPSELDCPDLRRQLERYASAESCQGLRRVSCTAVDSGASVAAGCTTDFRW</sequence>
<dbReference type="EMBL" id="JBHXCV010000004">
    <property type="protein sequence ID" value="MFD6793240.1"/>
    <property type="molecule type" value="Genomic_DNA"/>
</dbReference>
<organism evidence="2 3">
    <name type="scientific">Prauserella salsuginis</name>
    <dbReference type="NCBI Taxonomy" id="387889"/>
    <lineage>
        <taxon>Bacteria</taxon>
        <taxon>Bacillati</taxon>
        <taxon>Actinomycetota</taxon>
        <taxon>Actinomycetes</taxon>
        <taxon>Pseudonocardiales</taxon>
        <taxon>Pseudonocardiaceae</taxon>
        <taxon>Prauserella</taxon>
        <taxon>Prauserella salsuginis group</taxon>
    </lineage>
</organism>
<evidence type="ECO:0000313" key="2">
    <source>
        <dbReference type="EMBL" id="MFD6793240.1"/>
    </source>
</evidence>
<comment type="caution">
    <text evidence="2">The sequence shown here is derived from an EMBL/GenBank/DDBJ whole genome shotgun (WGS) entry which is preliminary data.</text>
</comment>
<protein>
    <submittedName>
        <fullName evidence="2">DUF6292 family protein</fullName>
    </submittedName>
</protein>
<keyword evidence="3" id="KW-1185">Reference proteome</keyword>
<name>A0ABW6G215_9PSEU</name>
<reference evidence="2 3" key="1">
    <citation type="submission" date="2024-09" db="EMBL/GenBank/DDBJ databases">
        <title>The Natural Products Discovery Center: Release of the First 8490 Sequenced Strains for Exploring Actinobacteria Biosynthetic Diversity.</title>
        <authorList>
            <person name="Kalkreuter E."/>
            <person name="Kautsar S.A."/>
            <person name="Yang D."/>
            <person name="Bader C.D."/>
            <person name="Teijaro C.N."/>
            <person name="Fluegel L."/>
            <person name="Davis C.M."/>
            <person name="Simpson J.R."/>
            <person name="Lauterbach L."/>
            <person name="Steele A.D."/>
            <person name="Gui C."/>
            <person name="Meng S."/>
            <person name="Li G."/>
            <person name="Viehrig K."/>
            <person name="Ye F."/>
            <person name="Su P."/>
            <person name="Kiefer A.F."/>
            <person name="Nichols A."/>
            <person name="Cepeda A.J."/>
            <person name="Yan W."/>
            <person name="Fan B."/>
            <person name="Jiang Y."/>
            <person name="Adhikari A."/>
            <person name="Zheng C.-J."/>
            <person name="Schuster L."/>
            <person name="Cowan T.M."/>
            <person name="Smanski M.J."/>
            <person name="Chevrette M.G."/>
            <person name="De Carvalho L.P.S."/>
            <person name="Shen B."/>
        </authorList>
    </citation>
    <scope>NUCLEOTIDE SEQUENCE [LARGE SCALE GENOMIC DNA]</scope>
    <source>
        <strain evidence="2 3">NPDC060353</strain>
    </source>
</reference>
<dbReference type="Proteomes" id="UP001598673">
    <property type="component" value="Unassembled WGS sequence"/>
</dbReference>
<dbReference type="Pfam" id="PF19809">
    <property type="entry name" value="DUF6292"/>
    <property type="match status" value="1"/>
</dbReference>
<dbReference type="RefSeq" id="WP_258937916.1">
    <property type="nucleotide sequence ID" value="NZ_JANBBF010000013.1"/>
</dbReference>
<feature type="domain" description="DUF6292" evidence="1">
    <location>
        <begin position="12"/>
        <end position="97"/>
    </location>
</feature>
<evidence type="ECO:0000313" key="3">
    <source>
        <dbReference type="Proteomes" id="UP001598673"/>
    </source>
</evidence>
<dbReference type="InterPro" id="IPR046259">
    <property type="entry name" value="DUF6292"/>
</dbReference>